<evidence type="ECO:0000256" key="2">
    <source>
        <dbReference type="ARBA" id="ARBA00022475"/>
    </source>
</evidence>
<dbReference type="PANTHER" id="PTHR34187">
    <property type="entry name" value="FGR18P"/>
    <property type="match status" value="1"/>
</dbReference>
<evidence type="ECO:0000259" key="7">
    <source>
        <dbReference type="Pfam" id="PF02656"/>
    </source>
</evidence>
<feature type="transmembrane region" description="Helical" evidence="6">
    <location>
        <begin position="65"/>
        <end position="89"/>
    </location>
</feature>
<protein>
    <submittedName>
        <fullName evidence="8">Putative membrane protein</fullName>
    </submittedName>
</protein>
<dbReference type="GO" id="GO:0005886">
    <property type="term" value="C:plasma membrane"/>
    <property type="evidence" value="ECO:0007669"/>
    <property type="project" value="UniProtKB-SubCell"/>
</dbReference>
<keyword evidence="5 6" id="KW-0472">Membrane</keyword>
<dbReference type="PANTHER" id="PTHR34187:SF2">
    <property type="entry name" value="DUF202 DOMAIN-CONTAINING PROTEIN"/>
    <property type="match status" value="1"/>
</dbReference>
<accession>A0A326U3S6</accession>
<evidence type="ECO:0000256" key="4">
    <source>
        <dbReference type="ARBA" id="ARBA00022989"/>
    </source>
</evidence>
<comment type="caution">
    <text evidence="8">The sequence shown here is derived from an EMBL/GenBank/DDBJ whole genome shotgun (WGS) entry which is preliminary data.</text>
</comment>
<evidence type="ECO:0000313" key="8">
    <source>
        <dbReference type="EMBL" id="PZW26130.1"/>
    </source>
</evidence>
<feature type="transmembrane region" description="Helical" evidence="6">
    <location>
        <begin position="109"/>
        <end position="130"/>
    </location>
</feature>
<evidence type="ECO:0000256" key="3">
    <source>
        <dbReference type="ARBA" id="ARBA00022692"/>
    </source>
</evidence>
<feature type="transmembrane region" description="Helical" evidence="6">
    <location>
        <begin position="31"/>
        <end position="53"/>
    </location>
</feature>
<proteinExistence type="predicted"/>
<dbReference type="Proteomes" id="UP000248806">
    <property type="component" value="Unassembled WGS sequence"/>
</dbReference>
<dbReference type="RefSeq" id="WP_111324428.1">
    <property type="nucleotide sequence ID" value="NZ_BIFX01000003.1"/>
</dbReference>
<evidence type="ECO:0000313" key="9">
    <source>
        <dbReference type="Proteomes" id="UP000248806"/>
    </source>
</evidence>
<dbReference type="InterPro" id="IPR052053">
    <property type="entry name" value="IM_YidH-like"/>
</dbReference>
<reference evidence="8 9" key="1">
    <citation type="submission" date="2018-06" db="EMBL/GenBank/DDBJ databases">
        <title>Genomic Encyclopedia of Archaeal and Bacterial Type Strains, Phase II (KMG-II): from individual species to whole genera.</title>
        <authorList>
            <person name="Goeker M."/>
        </authorList>
    </citation>
    <scope>NUCLEOTIDE SEQUENCE [LARGE SCALE GENOMIC DNA]</scope>
    <source>
        <strain evidence="8 9">ATCC BAA-1881</strain>
    </source>
</reference>
<name>A0A326U3S6_THEHA</name>
<evidence type="ECO:0000256" key="1">
    <source>
        <dbReference type="ARBA" id="ARBA00004651"/>
    </source>
</evidence>
<dbReference type="Pfam" id="PF02656">
    <property type="entry name" value="DUF202"/>
    <property type="match status" value="1"/>
</dbReference>
<evidence type="ECO:0000256" key="5">
    <source>
        <dbReference type="ARBA" id="ARBA00023136"/>
    </source>
</evidence>
<comment type="subcellular location">
    <subcellularLocation>
        <location evidence="1">Cell membrane</location>
        <topology evidence="1">Multi-pass membrane protein</topology>
    </subcellularLocation>
</comment>
<dbReference type="InterPro" id="IPR003807">
    <property type="entry name" value="DUF202"/>
</dbReference>
<dbReference type="OrthoDB" id="582337at2"/>
<evidence type="ECO:0000256" key="6">
    <source>
        <dbReference type="SAM" id="Phobius"/>
    </source>
</evidence>
<gene>
    <name evidence="8" type="ORF">EI42_04089</name>
</gene>
<keyword evidence="4 6" id="KW-1133">Transmembrane helix</keyword>
<dbReference type="EMBL" id="QKUF01000016">
    <property type="protein sequence ID" value="PZW26130.1"/>
    <property type="molecule type" value="Genomic_DNA"/>
</dbReference>
<dbReference type="AlphaFoldDB" id="A0A326U3S6"/>
<feature type="domain" description="DUF202" evidence="7">
    <location>
        <begin position="22"/>
        <end position="94"/>
    </location>
</feature>
<keyword evidence="2" id="KW-1003">Cell membrane</keyword>
<keyword evidence="3 6" id="KW-0812">Transmembrane</keyword>
<keyword evidence="9" id="KW-1185">Reference proteome</keyword>
<sequence>MDHQVENTQSKQGRDQHKANEHLANDRTGLAWIRTGLAIIGLGFVISRFGMLLRAQARPDLPPSAIHYSTLLGVALVALGVLTLVFALISYLRIHLAIEQNRFAGTPWLVATLMGLLAVLGILLFLYMWLVS</sequence>
<organism evidence="8 9">
    <name type="scientific">Thermosporothrix hazakensis</name>
    <dbReference type="NCBI Taxonomy" id="644383"/>
    <lineage>
        <taxon>Bacteria</taxon>
        <taxon>Bacillati</taxon>
        <taxon>Chloroflexota</taxon>
        <taxon>Ktedonobacteria</taxon>
        <taxon>Ktedonobacterales</taxon>
        <taxon>Thermosporotrichaceae</taxon>
        <taxon>Thermosporothrix</taxon>
    </lineage>
</organism>